<evidence type="ECO:0000256" key="4">
    <source>
        <dbReference type="ARBA" id="ARBA00022833"/>
    </source>
</evidence>
<keyword evidence="2" id="KW-0479">Metal-binding</keyword>
<comment type="caution">
    <text evidence="7">The sequence shown here is derived from an EMBL/GenBank/DDBJ whole genome shotgun (WGS) entry which is preliminary data.</text>
</comment>
<evidence type="ECO:0000256" key="3">
    <source>
        <dbReference type="ARBA" id="ARBA00022801"/>
    </source>
</evidence>
<accession>A0A8B3M7G1</accession>
<reference evidence="7 8" key="1">
    <citation type="submission" date="2017-08" db="EMBL/GenBank/DDBJ databases">
        <title>Sequencing of Escherichia coli CCPM 6219.</title>
        <authorList>
            <person name="Liu S.-L."/>
            <person name="Zhou Y.-J."/>
            <person name="Zhao M.-F."/>
        </authorList>
    </citation>
    <scope>NUCLEOTIDE SEQUENCE [LARGE SCALE GENOMIC DNA]</scope>
    <source>
        <strain evidence="7 8">CCPM 6219</strain>
    </source>
</reference>
<evidence type="ECO:0000256" key="5">
    <source>
        <dbReference type="ARBA" id="ARBA00023049"/>
    </source>
</evidence>
<dbReference type="GO" id="GO:0008237">
    <property type="term" value="F:metallopeptidase activity"/>
    <property type="evidence" value="ECO:0007669"/>
    <property type="project" value="UniProtKB-KW"/>
</dbReference>
<dbReference type="Proteomes" id="UP000288459">
    <property type="component" value="Unassembled WGS sequence"/>
</dbReference>
<sequence>MQFLSSWATDDKRTLLCFSTATLGTFYQHIQNSDADCEAGGLLLGSIHGNHMLIEQATFPTEWDKRSRNLFERMPFGHDAIALSRWTASKGTIRYLGEWHTHPEDHPHPSGLDRSEWNNLSENRLDKRPMLAVIVGRKSLYVELVPSSGRGPLLCPIV</sequence>
<keyword evidence="1" id="KW-0645">Protease</keyword>
<dbReference type="GO" id="GO:0046872">
    <property type="term" value="F:metal ion binding"/>
    <property type="evidence" value="ECO:0007669"/>
    <property type="project" value="UniProtKB-KW"/>
</dbReference>
<dbReference type="Pfam" id="PF14464">
    <property type="entry name" value="Prok-JAB"/>
    <property type="match status" value="1"/>
</dbReference>
<evidence type="ECO:0000313" key="7">
    <source>
        <dbReference type="EMBL" id="RVE12152.1"/>
    </source>
</evidence>
<evidence type="ECO:0000256" key="2">
    <source>
        <dbReference type="ARBA" id="ARBA00022723"/>
    </source>
</evidence>
<proteinExistence type="predicted"/>
<dbReference type="RefSeq" id="WP_097311032.1">
    <property type="nucleotide sequence ID" value="NZ_JADMML010000030.1"/>
</dbReference>
<dbReference type="EMBL" id="NPIM01000138">
    <property type="protein sequence ID" value="RVE12152.1"/>
    <property type="molecule type" value="Genomic_DNA"/>
</dbReference>
<dbReference type="AlphaFoldDB" id="A0A8B3M7G1"/>
<dbReference type="SUPFAM" id="SSF102712">
    <property type="entry name" value="JAB1/MPN domain"/>
    <property type="match status" value="1"/>
</dbReference>
<evidence type="ECO:0000256" key="1">
    <source>
        <dbReference type="ARBA" id="ARBA00022670"/>
    </source>
</evidence>
<feature type="domain" description="JAB" evidence="6">
    <location>
        <begin position="33"/>
        <end position="137"/>
    </location>
</feature>
<keyword evidence="5" id="KW-0482">Metalloprotease</keyword>
<protein>
    <recommendedName>
        <fullName evidence="6">JAB domain-containing protein</fullName>
    </recommendedName>
</protein>
<keyword evidence="3" id="KW-0378">Hydrolase</keyword>
<dbReference type="GO" id="GO:0006508">
    <property type="term" value="P:proteolysis"/>
    <property type="evidence" value="ECO:0007669"/>
    <property type="project" value="UniProtKB-KW"/>
</dbReference>
<dbReference type="Gene3D" id="3.40.140.10">
    <property type="entry name" value="Cytidine Deaminase, domain 2"/>
    <property type="match status" value="1"/>
</dbReference>
<dbReference type="InterPro" id="IPR028090">
    <property type="entry name" value="JAB_dom_prok"/>
</dbReference>
<name>A0A8B3M7G1_ECOLX</name>
<evidence type="ECO:0000313" key="8">
    <source>
        <dbReference type="Proteomes" id="UP000288459"/>
    </source>
</evidence>
<keyword evidence="4" id="KW-0862">Zinc</keyword>
<organism evidence="7 8">
    <name type="scientific">Escherichia coli</name>
    <dbReference type="NCBI Taxonomy" id="562"/>
    <lineage>
        <taxon>Bacteria</taxon>
        <taxon>Pseudomonadati</taxon>
        <taxon>Pseudomonadota</taxon>
        <taxon>Gammaproteobacteria</taxon>
        <taxon>Enterobacterales</taxon>
        <taxon>Enterobacteriaceae</taxon>
        <taxon>Escherichia</taxon>
    </lineage>
</organism>
<gene>
    <name evidence="7" type="ORF">CIG67_14320</name>
</gene>
<evidence type="ECO:0000259" key="6">
    <source>
        <dbReference type="Pfam" id="PF14464"/>
    </source>
</evidence>